<dbReference type="SUPFAM" id="SSF56601">
    <property type="entry name" value="beta-lactamase/transpeptidase-like"/>
    <property type="match status" value="1"/>
</dbReference>
<reference evidence="2" key="1">
    <citation type="journal article" date="2015" name="Nature">
        <title>Complex archaea that bridge the gap between prokaryotes and eukaryotes.</title>
        <authorList>
            <person name="Spang A."/>
            <person name="Saw J.H."/>
            <person name="Jorgensen S.L."/>
            <person name="Zaremba-Niedzwiedzka K."/>
            <person name="Martijn J."/>
            <person name="Lind A.E."/>
            <person name="van Eijk R."/>
            <person name="Schleper C."/>
            <person name="Guy L."/>
            <person name="Ettema T.J."/>
        </authorList>
    </citation>
    <scope>NUCLEOTIDE SEQUENCE</scope>
</reference>
<dbReference type="PANTHER" id="PTHR46825:SF7">
    <property type="entry name" value="D-ALANYL-D-ALANINE CARBOXYPEPTIDASE"/>
    <property type="match status" value="1"/>
</dbReference>
<dbReference type="Gene3D" id="3.40.710.10">
    <property type="entry name" value="DD-peptidase/beta-lactamase superfamily"/>
    <property type="match status" value="1"/>
</dbReference>
<accession>A0A0F9GMU5</accession>
<organism evidence="2">
    <name type="scientific">marine sediment metagenome</name>
    <dbReference type="NCBI Taxonomy" id="412755"/>
    <lineage>
        <taxon>unclassified sequences</taxon>
        <taxon>metagenomes</taxon>
        <taxon>ecological metagenomes</taxon>
    </lineage>
</organism>
<dbReference type="EMBL" id="LAZR01017513">
    <property type="protein sequence ID" value="KKM00099.1"/>
    <property type="molecule type" value="Genomic_DNA"/>
</dbReference>
<dbReference type="InterPro" id="IPR001466">
    <property type="entry name" value="Beta-lactam-related"/>
</dbReference>
<dbReference type="PANTHER" id="PTHR46825">
    <property type="entry name" value="D-ALANYL-D-ALANINE-CARBOXYPEPTIDASE/ENDOPEPTIDASE AMPH"/>
    <property type="match status" value="1"/>
</dbReference>
<dbReference type="AlphaFoldDB" id="A0A0F9GMU5"/>
<comment type="caution">
    <text evidence="2">The sequence shown here is derived from an EMBL/GenBank/DDBJ whole genome shotgun (WGS) entry which is preliminary data.</text>
</comment>
<proteinExistence type="predicted"/>
<evidence type="ECO:0000313" key="2">
    <source>
        <dbReference type="EMBL" id="KKM00099.1"/>
    </source>
</evidence>
<dbReference type="Pfam" id="PF00144">
    <property type="entry name" value="Beta-lactamase"/>
    <property type="match status" value="1"/>
</dbReference>
<feature type="domain" description="Beta-lactamase-related" evidence="1">
    <location>
        <begin position="49"/>
        <end position="131"/>
    </location>
</feature>
<dbReference type="InterPro" id="IPR050491">
    <property type="entry name" value="AmpC-like"/>
</dbReference>
<protein>
    <recommendedName>
        <fullName evidence="1">Beta-lactamase-related domain-containing protein</fullName>
    </recommendedName>
</protein>
<evidence type="ECO:0000259" key="1">
    <source>
        <dbReference type="Pfam" id="PF00144"/>
    </source>
</evidence>
<name>A0A0F9GMU5_9ZZZZ</name>
<feature type="non-terminal residue" evidence="2">
    <location>
        <position position="132"/>
    </location>
</feature>
<sequence length="132" mass="14541">MKDHIPLKTRFWLIQAACLILFLLAAPGWAKENELSVWRVDPSMGQRVQEALDTAVAEYNVPGAILALGDMNGNTRIWTSGLADLETGKSMSRDLYFLIGSVTKSYTATMVLQLVDDGLIKLDEPIGKYLPG</sequence>
<gene>
    <name evidence="2" type="ORF">LCGC14_1807800</name>
</gene>
<dbReference type="InterPro" id="IPR012338">
    <property type="entry name" value="Beta-lactam/transpept-like"/>
</dbReference>